<feature type="region of interest" description="Disordered" evidence="1">
    <location>
        <begin position="85"/>
        <end position="114"/>
    </location>
</feature>
<dbReference type="Proteomes" id="UP000828390">
    <property type="component" value="Unassembled WGS sequence"/>
</dbReference>
<evidence type="ECO:0000313" key="3">
    <source>
        <dbReference type="Proteomes" id="UP000828390"/>
    </source>
</evidence>
<sequence>MTSKNNNNNVLIRGNRLSTLRLKSHIIFANQLREFKETISDEGPPFKKLGWMNDKGKSTKDNLNTMIDAKVAIKWLLDQAVSHKADNETMRAENTDLQENVQGDHDNQSENIAS</sequence>
<gene>
    <name evidence="2" type="ORF">DPMN_038073</name>
</gene>
<protein>
    <submittedName>
        <fullName evidence="2">Uncharacterized protein</fullName>
    </submittedName>
</protein>
<evidence type="ECO:0000256" key="1">
    <source>
        <dbReference type="SAM" id="MobiDB-lite"/>
    </source>
</evidence>
<name>A0A9D4MCG4_DREPO</name>
<organism evidence="2 3">
    <name type="scientific">Dreissena polymorpha</name>
    <name type="common">Zebra mussel</name>
    <name type="synonym">Mytilus polymorpha</name>
    <dbReference type="NCBI Taxonomy" id="45954"/>
    <lineage>
        <taxon>Eukaryota</taxon>
        <taxon>Metazoa</taxon>
        <taxon>Spiralia</taxon>
        <taxon>Lophotrochozoa</taxon>
        <taxon>Mollusca</taxon>
        <taxon>Bivalvia</taxon>
        <taxon>Autobranchia</taxon>
        <taxon>Heteroconchia</taxon>
        <taxon>Euheterodonta</taxon>
        <taxon>Imparidentia</taxon>
        <taxon>Neoheterodontei</taxon>
        <taxon>Myida</taxon>
        <taxon>Dreissenoidea</taxon>
        <taxon>Dreissenidae</taxon>
        <taxon>Dreissena</taxon>
    </lineage>
</organism>
<feature type="compositionally biased region" description="Basic and acidic residues" evidence="1">
    <location>
        <begin position="85"/>
        <end position="94"/>
    </location>
</feature>
<keyword evidence="3" id="KW-1185">Reference proteome</keyword>
<reference evidence="2" key="1">
    <citation type="journal article" date="2019" name="bioRxiv">
        <title>The Genome of the Zebra Mussel, Dreissena polymorpha: A Resource for Invasive Species Research.</title>
        <authorList>
            <person name="McCartney M.A."/>
            <person name="Auch B."/>
            <person name="Kono T."/>
            <person name="Mallez S."/>
            <person name="Zhang Y."/>
            <person name="Obille A."/>
            <person name="Becker A."/>
            <person name="Abrahante J.E."/>
            <person name="Garbe J."/>
            <person name="Badalamenti J.P."/>
            <person name="Herman A."/>
            <person name="Mangelson H."/>
            <person name="Liachko I."/>
            <person name="Sullivan S."/>
            <person name="Sone E.D."/>
            <person name="Koren S."/>
            <person name="Silverstein K.A.T."/>
            <person name="Beckman K.B."/>
            <person name="Gohl D.M."/>
        </authorList>
    </citation>
    <scope>NUCLEOTIDE SEQUENCE</scope>
    <source>
        <strain evidence="2">Duluth1</strain>
        <tissue evidence="2">Whole animal</tissue>
    </source>
</reference>
<proteinExistence type="predicted"/>
<comment type="caution">
    <text evidence="2">The sequence shown here is derived from an EMBL/GenBank/DDBJ whole genome shotgun (WGS) entry which is preliminary data.</text>
</comment>
<dbReference type="EMBL" id="JAIWYP010000002">
    <property type="protein sequence ID" value="KAH3874820.1"/>
    <property type="molecule type" value="Genomic_DNA"/>
</dbReference>
<accession>A0A9D4MCG4</accession>
<evidence type="ECO:0000313" key="2">
    <source>
        <dbReference type="EMBL" id="KAH3874820.1"/>
    </source>
</evidence>
<dbReference type="AlphaFoldDB" id="A0A9D4MCG4"/>
<reference evidence="2" key="2">
    <citation type="submission" date="2020-11" db="EMBL/GenBank/DDBJ databases">
        <authorList>
            <person name="McCartney M.A."/>
            <person name="Auch B."/>
            <person name="Kono T."/>
            <person name="Mallez S."/>
            <person name="Becker A."/>
            <person name="Gohl D.M."/>
            <person name="Silverstein K.A.T."/>
            <person name="Koren S."/>
            <person name="Bechman K.B."/>
            <person name="Herman A."/>
            <person name="Abrahante J.E."/>
            <person name="Garbe J."/>
        </authorList>
    </citation>
    <scope>NUCLEOTIDE SEQUENCE</scope>
    <source>
        <strain evidence="2">Duluth1</strain>
        <tissue evidence="2">Whole animal</tissue>
    </source>
</reference>